<evidence type="ECO:0000313" key="1">
    <source>
        <dbReference type="EMBL" id="RAH49349.1"/>
    </source>
</evidence>
<organism evidence="1 2">
    <name type="scientific">Aspergillus brunneoviolaceus CBS 621.78</name>
    <dbReference type="NCBI Taxonomy" id="1450534"/>
    <lineage>
        <taxon>Eukaryota</taxon>
        <taxon>Fungi</taxon>
        <taxon>Dikarya</taxon>
        <taxon>Ascomycota</taxon>
        <taxon>Pezizomycotina</taxon>
        <taxon>Eurotiomycetes</taxon>
        <taxon>Eurotiomycetidae</taxon>
        <taxon>Eurotiales</taxon>
        <taxon>Aspergillaceae</taxon>
        <taxon>Aspergillus</taxon>
        <taxon>Aspergillus subgen. Circumdati</taxon>
    </lineage>
</organism>
<protein>
    <submittedName>
        <fullName evidence="1">Lipase</fullName>
    </submittedName>
</protein>
<name>A0ACD1GJ32_9EURO</name>
<sequence length="315" mass="33135">MVYITRLGGVVAALAALVVAAPVDIRDVSTTVYTQLDLFAQYSAAAYCSTNLDSPNTSVTCTNGLCPLLAAATTKSLAEFEASDSYGDTAGFLVVDSTNKKLVVSFRGSSSIENWIANLDFIFTDASAVCSGCQVHQGFWKAWSSVADTLTAEIASAVTAYPGYSLVFTGHSLGGALATIGATVLRNAGYSVQLVGFFMRQELVTRNVLLLTKGQYSYGAPRVGNTALANYITSKGSGSNFRVTHLNDVVPRLPPRLLGYSHPSPEYWITSGTGAAVTSSDIDIIQGVDSSAGNAGENITSVLAHLWYFISIGTC</sequence>
<reference evidence="1" key="1">
    <citation type="submission" date="2018-02" db="EMBL/GenBank/DDBJ databases">
        <title>The genomes of Aspergillus section Nigri reveals drivers in fungal speciation.</title>
        <authorList>
            <consortium name="DOE Joint Genome Institute"/>
            <person name="Vesth T.C."/>
            <person name="Nybo J."/>
            <person name="Theobald S."/>
            <person name="Brandl J."/>
            <person name="Frisvad J.C."/>
            <person name="Nielsen K.F."/>
            <person name="Lyhne E.K."/>
            <person name="Kogle M.E."/>
            <person name="Kuo A."/>
            <person name="Riley R."/>
            <person name="Clum A."/>
            <person name="Nolan M."/>
            <person name="Lipzen A."/>
            <person name="Salamov A."/>
            <person name="Henrissat B."/>
            <person name="Wiebenga A."/>
            <person name="De vries R.P."/>
            <person name="Grigoriev I.V."/>
            <person name="Mortensen U.H."/>
            <person name="Andersen M.R."/>
            <person name="Baker S.E."/>
        </authorList>
    </citation>
    <scope>NUCLEOTIDE SEQUENCE</scope>
    <source>
        <strain evidence="1">CBS 621.78</strain>
    </source>
</reference>
<keyword evidence="2" id="KW-1185">Reference proteome</keyword>
<dbReference type="Proteomes" id="UP000249057">
    <property type="component" value="Unassembled WGS sequence"/>
</dbReference>
<accession>A0ACD1GJ32</accession>
<evidence type="ECO:0000313" key="2">
    <source>
        <dbReference type="Proteomes" id="UP000249057"/>
    </source>
</evidence>
<proteinExistence type="predicted"/>
<gene>
    <name evidence="1" type="ORF">BO95DRAFT_428750</name>
</gene>
<dbReference type="EMBL" id="KZ825319">
    <property type="protein sequence ID" value="RAH49349.1"/>
    <property type="molecule type" value="Genomic_DNA"/>
</dbReference>